<dbReference type="EMBL" id="CAJNDS010002274">
    <property type="protein sequence ID" value="CAE7405528.1"/>
    <property type="molecule type" value="Genomic_DNA"/>
</dbReference>
<dbReference type="Proteomes" id="UP000604046">
    <property type="component" value="Unassembled WGS sequence"/>
</dbReference>
<evidence type="ECO:0000313" key="1">
    <source>
        <dbReference type="EMBL" id="CAE7405528.1"/>
    </source>
</evidence>
<evidence type="ECO:0000313" key="2">
    <source>
        <dbReference type="Proteomes" id="UP000604046"/>
    </source>
</evidence>
<comment type="caution">
    <text evidence="1">The sequence shown here is derived from an EMBL/GenBank/DDBJ whole genome shotgun (WGS) entry which is preliminary data.</text>
</comment>
<organism evidence="1 2">
    <name type="scientific">Symbiodinium natans</name>
    <dbReference type="NCBI Taxonomy" id="878477"/>
    <lineage>
        <taxon>Eukaryota</taxon>
        <taxon>Sar</taxon>
        <taxon>Alveolata</taxon>
        <taxon>Dinophyceae</taxon>
        <taxon>Suessiales</taxon>
        <taxon>Symbiodiniaceae</taxon>
        <taxon>Symbiodinium</taxon>
    </lineage>
</organism>
<accession>A0A812QUY0</accession>
<proteinExistence type="predicted"/>
<gene>
    <name evidence="1" type="ORF">SNAT2548_LOCUS22059</name>
</gene>
<protein>
    <submittedName>
        <fullName evidence="1">Uncharacterized protein</fullName>
    </submittedName>
</protein>
<sequence>MPPVSETLQYMHKFHKEICGLREVVYQHFAETDEKVTCWLDVNCSDSKGAALEFFRLQYQVSCMDWVASGLSKSAQIEYVRDTGVAVRGCASPDSVCQDLNQKLKAKGFGFRLETRIQQAPLEMASRMYPGLCWQSDAAMPWTEFARLRKACREHIALGRARQNTRDFCELAASVLSLRINIPTAADANKQLIEQWLPGPGVWRLHDKGDILEPIFEVIKGLALPNQEPMFPLKSVEFAKSLVVPVVALLAARPPMAPLDGEHSRGKMVFHDGVIFDFVSGEARKVTAADRQMFRVKFPFEPWQPSNDLGVFSKIETWIKENCNQKSACFENTELGRTIIEDLTALARECEVLAVLRGIWDWETVLHFGRSLTATALATCEKNVIPYFFGPPLSSKDVVAMLAYTFLSGDQDGYAVCLNGSYATGRTDGSGDAATPQVAACQKKRLVLFSEVPDRGLRGHMLKMLCEHCGVPATSRQLCQQLESWISLASPWLTSNFTPSNHFLDEGLQRRLDIFEMSTTHSALPEGFQGLADDALKPRVCRGFFNQQLLWLVKGLAGSVQTACSPGTRLLPRPPCMVERDSAMQLLKHDGRTLQRFVEEECDHDVHRSVASGLWEFRMAAAKYLGGGTTPDQVMKMCATAGLKEESRGALSQGQKGRVYIMKSKTGGSGALRVRVKENDLAQASAALAKQYNPFFRVTPLLSLPLFAFPAVPFTEIQIQLWL</sequence>
<name>A0A812QUY0_9DINO</name>
<keyword evidence="2" id="KW-1185">Reference proteome</keyword>
<dbReference type="OrthoDB" id="439129at2759"/>
<dbReference type="AlphaFoldDB" id="A0A812QUY0"/>
<reference evidence="1" key="1">
    <citation type="submission" date="2021-02" db="EMBL/GenBank/DDBJ databases">
        <authorList>
            <person name="Dougan E. K."/>
            <person name="Rhodes N."/>
            <person name="Thang M."/>
            <person name="Chan C."/>
        </authorList>
    </citation>
    <scope>NUCLEOTIDE SEQUENCE</scope>
</reference>